<comment type="caution">
    <text evidence="1">The sequence shown here is derived from an EMBL/GenBank/DDBJ whole genome shotgun (WGS) entry which is preliminary data.</text>
</comment>
<dbReference type="AlphaFoldDB" id="A0A645J2D7"/>
<organism evidence="1">
    <name type="scientific">bioreactor metagenome</name>
    <dbReference type="NCBI Taxonomy" id="1076179"/>
    <lineage>
        <taxon>unclassified sequences</taxon>
        <taxon>metagenomes</taxon>
        <taxon>ecological metagenomes</taxon>
    </lineage>
</organism>
<dbReference type="EMBL" id="VSSQ01128624">
    <property type="protein sequence ID" value="MPN57282.1"/>
    <property type="molecule type" value="Genomic_DNA"/>
</dbReference>
<name>A0A645J2D7_9ZZZZ</name>
<reference evidence="1" key="1">
    <citation type="submission" date="2019-08" db="EMBL/GenBank/DDBJ databases">
        <authorList>
            <person name="Kucharzyk K."/>
            <person name="Murdoch R.W."/>
            <person name="Higgins S."/>
            <person name="Loffler F."/>
        </authorList>
    </citation>
    <scope>NUCLEOTIDE SEQUENCE</scope>
</reference>
<evidence type="ECO:0000313" key="1">
    <source>
        <dbReference type="EMBL" id="MPN57282.1"/>
    </source>
</evidence>
<sequence length="102" mass="10996">MFGEIVPIVMTSPAPPEVAVAVAVALPVAVADAVPVPVPAVVPPHAARLSVMQTASSKHANFFIFYPPIFTANKKIQRNRDKNTIHAPLRLFNFSVSHINCQ</sequence>
<accession>A0A645J2D7</accession>
<gene>
    <name evidence="1" type="ORF">SDC9_204976</name>
</gene>
<protein>
    <submittedName>
        <fullName evidence="1">Uncharacterized protein</fullName>
    </submittedName>
</protein>
<proteinExistence type="predicted"/>